<protein>
    <submittedName>
        <fullName evidence="1">Putative addiction module component (TIGR02574 family)</fullName>
    </submittedName>
</protein>
<sequence length="74" mass="8390">MNVDELAPEALKLPIRERAILAAFLWESLDDPYAKVEDLDDEEALALAEKRDEEIESGAVKPLTHAELMSRLRK</sequence>
<dbReference type="OrthoDB" id="197369at2"/>
<dbReference type="Proteomes" id="UP000253426">
    <property type="component" value="Unassembled WGS sequence"/>
</dbReference>
<evidence type="ECO:0000313" key="2">
    <source>
        <dbReference type="Proteomes" id="UP000253426"/>
    </source>
</evidence>
<gene>
    <name evidence="1" type="ORF">DES53_110112</name>
</gene>
<dbReference type="AlphaFoldDB" id="A0A366HBF5"/>
<keyword evidence="2" id="KW-1185">Reference proteome</keyword>
<accession>A0A366HBF5</accession>
<comment type="caution">
    <text evidence="1">The sequence shown here is derived from an EMBL/GenBank/DDBJ whole genome shotgun (WGS) entry which is preliminary data.</text>
</comment>
<name>A0A366HBF5_9BACT</name>
<dbReference type="RefSeq" id="WP_113960853.1">
    <property type="nucleotide sequence ID" value="NZ_QNRR01000010.1"/>
</dbReference>
<dbReference type="InterPro" id="IPR013406">
    <property type="entry name" value="CHP02574_addiction_mod"/>
</dbReference>
<dbReference type="EMBL" id="QNRR01000010">
    <property type="protein sequence ID" value="RBP39088.1"/>
    <property type="molecule type" value="Genomic_DNA"/>
</dbReference>
<proteinExistence type="predicted"/>
<dbReference type="Pfam" id="PF09720">
    <property type="entry name" value="Unstab_antitox"/>
    <property type="match status" value="1"/>
</dbReference>
<organism evidence="1 2">
    <name type="scientific">Roseimicrobium gellanilyticum</name>
    <dbReference type="NCBI Taxonomy" id="748857"/>
    <lineage>
        <taxon>Bacteria</taxon>
        <taxon>Pseudomonadati</taxon>
        <taxon>Verrucomicrobiota</taxon>
        <taxon>Verrucomicrobiia</taxon>
        <taxon>Verrucomicrobiales</taxon>
        <taxon>Verrucomicrobiaceae</taxon>
        <taxon>Roseimicrobium</taxon>
    </lineage>
</organism>
<reference evidence="1 2" key="1">
    <citation type="submission" date="2018-06" db="EMBL/GenBank/DDBJ databases">
        <title>Genomic Encyclopedia of Type Strains, Phase IV (KMG-IV): sequencing the most valuable type-strain genomes for metagenomic binning, comparative biology and taxonomic classification.</title>
        <authorList>
            <person name="Goeker M."/>
        </authorList>
    </citation>
    <scope>NUCLEOTIDE SEQUENCE [LARGE SCALE GENOMIC DNA]</scope>
    <source>
        <strain evidence="1 2">DSM 25532</strain>
    </source>
</reference>
<evidence type="ECO:0000313" key="1">
    <source>
        <dbReference type="EMBL" id="RBP39088.1"/>
    </source>
</evidence>